<evidence type="ECO:0000313" key="9">
    <source>
        <dbReference type="Proteomes" id="UP001190700"/>
    </source>
</evidence>
<dbReference type="InterPro" id="IPR051681">
    <property type="entry name" value="Ser/Thr_Kinases-Pseudokinases"/>
</dbReference>
<dbReference type="InterPro" id="IPR011009">
    <property type="entry name" value="Kinase-like_dom_sf"/>
</dbReference>
<dbReference type="PANTHER" id="PTHR44329">
    <property type="entry name" value="SERINE/THREONINE-PROTEIN KINASE TNNI3K-RELATED"/>
    <property type="match status" value="1"/>
</dbReference>
<dbReference type="InterPro" id="IPR000719">
    <property type="entry name" value="Prot_kinase_dom"/>
</dbReference>
<feature type="domain" description="Protein kinase" evidence="7">
    <location>
        <begin position="61"/>
        <end position="345"/>
    </location>
</feature>
<evidence type="ECO:0000259" key="7">
    <source>
        <dbReference type="PROSITE" id="PS50011"/>
    </source>
</evidence>
<dbReference type="Gene3D" id="1.10.510.10">
    <property type="entry name" value="Transferase(Phosphotransferase) domain 1"/>
    <property type="match status" value="1"/>
</dbReference>
<dbReference type="InterPro" id="IPR008271">
    <property type="entry name" value="Ser/Thr_kinase_AS"/>
</dbReference>
<dbReference type="PROSITE" id="PS00107">
    <property type="entry name" value="PROTEIN_KINASE_ATP"/>
    <property type="match status" value="1"/>
</dbReference>
<evidence type="ECO:0000256" key="3">
    <source>
        <dbReference type="ARBA" id="ARBA00022777"/>
    </source>
</evidence>
<evidence type="ECO:0000256" key="5">
    <source>
        <dbReference type="PROSITE-ProRule" id="PRU10141"/>
    </source>
</evidence>
<dbReference type="EMBL" id="LGRX02017569">
    <property type="protein sequence ID" value="KAK3260610.1"/>
    <property type="molecule type" value="Genomic_DNA"/>
</dbReference>
<dbReference type="Proteomes" id="UP001190700">
    <property type="component" value="Unassembled WGS sequence"/>
</dbReference>
<feature type="binding site" evidence="5">
    <location>
        <position position="88"/>
    </location>
    <ligand>
        <name>ATP</name>
        <dbReference type="ChEBI" id="CHEBI:30616"/>
    </ligand>
</feature>
<comment type="caution">
    <text evidence="8">The sequence shown here is derived from an EMBL/GenBank/DDBJ whole genome shotgun (WGS) entry which is preliminary data.</text>
</comment>
<evidence type="ECO:0000256" key="4">
    <source>
        <dbReference type="ARBA" id="ARBA00022840"/>
    </source>
</evidence>
<name>A0AAE0FJG9_9CHLO</name>
<keyword evidence="9" id="KW-1185">Reference proteome</keyword>
<evidence type="ECO:0000313" key="8">
    <source>
        <dbReference type="EMBL" id="KAK3260610.1"/>
    </source>
</evidence>
<evidence type="ECO:0000256" key="1">
    <source>
        <dbReference type="ARBA" id="ARBA00022679"/>
    </source>
</evidence>
<keyword evidence="2 5" id="KW-0547">Nucleotide-binding</keyword>
<dbReference type="GO" id="GO:0005524">
    <property type="term" value="F:ATP binding"/>
    <property type="evidence" value="ECO:0007669"/>
    <property type="project" value="UniProtKB-UniRule"/>
</dbReference>
<protein>
    <recommendedName>
        <fullName evidence="7">Protein kinase domain-containing protein</fullName>
    </recommendedName>
</protein>
<dbReference type="PROSITE" id="PS50011">
    <property type="entry name" value="PROTEIN_KINASE_DOM"/>
    <property type="match status" value="1"/>
</dbReference>
<reference evidence="8 9" key="1">
    <citation type="journal article" date="2015" name="Genome Biol. Evol.">
        <title>Comparative Genomics of a Bacterivorous Green Alga Reveals Evolutionary Causalities and Consequences of Phago-Mixotrophic Mode of Nutrition.</title>
        <authorList>
            <person name="Burns J.A."/>
            <person name="Paasch A."/>
            <person name="Narechania A."/>
            <person name="Kim E."/>
        </authorList>
    </citation>
    <scope>NUCLEOTIDE SEQUENCE [LARGE SCALE GENOMIC DNA]</scope>
    <source>
        <strain evidence="8 9">PLY_AMNH</strain>
    </source>
</reference>
<gene>
    <name evidence="8" type="ORF">CYMTET_30454</name>
</gene>
<keyword evidence="1" id="KW-0808">Transferase</keyword>
<keyword evidence="6" id="KW-0723">Serine/threonine-protein kinase</keyword>
<dbReference type="PROSITE" id="PS00108">
    <property type="entry name" value="PROTEIN_KINASE_ST"/>
    <property type="match status" value="1"/>
</dbReference>
<comment type="similarity">
    <text evidence="6">Belongs to the protein kinase superfamily.</text>
</comment>
<sequence length="345" mass="38901">MYAIITSHIWFARTRLHDLISAYRLRNRSATIEVKSDADGDLVRVMRVRLGARVYDQTTSKLTPKVIGEGAYGVVYRIHGRGSQVALKWVRTEDRDTAFRECIDTCAQFGTDSGVLRSRPLHLSVQDQAGLPVPRRALDGDRFVHRHPTAKMFSCFCVSELCVGDLRTLLEDASQTWTDDRLMGYAYSVLSALSVLMSRQYCHTDLKMSNVLITKNDTAVLGDVGSICARSVAHSNPCTFPSPRALIDEPEYTDVDVVWSIAILIIEMLYTVTCAYTHRNGLYTDLRHENLRNHTGCPHLRVDCLHNHSVRCAQQVADYPRLRALLKRCVDMSRTGECDLTLLHG</sequence>
<dbReference type="PANTHER" id="PTHR44329:SF288">
    <property type="entry name" value="MITOGEN-ACTIVATED PROTEIN KINASE KINASE KINASE 20"/>
    <property type="match status" value="1"/>
</dbReference>
<keyword evidence="3" id="KW-0418">Kinase</keyword>
<dbReference type="GO" id="GO:0004674">
    <property type="term" value="F:protein serine/threonine kinase activity"/>
    <property type="evidence" value="ECO:0007669"/>
    <property type="project" value="UniProtKB-KW"/>
</dbReference>
<dbReference type="SUPFAM" id="SSF56112">
    <property type="entry name" value="Protein kinase-like (PK-like)"/>
    <property type="match status" value="1"/>
</dbReference>
<dbReference type="AlphaFoldDB" id="A0AAE0FJG9"/>
<keyword evidence="4 5" id="KW-0067">ATP-binding</keyword>
<dbReference type="SMART" id="SM00220">
    <property type="entry name" value="S_TKc"/>
    <property type="match status" value="1"/>
</dbReference>
<dbReference type="InterPro" id="IPR017441">
    <property type="entry name" value="Protein_kinase_ATP_BS"/>
</dbReference>
<dbReference type="Pfam" id="PF00069">
    <property type="entry name" value="Pkinase"/>
    <property type="match status" value="1"/>
</dbReference>
<organism evidence="8 9">
    <name type="scientific">Cymbomonas tetramitiformis</name>
    <dbReference type="NCBI Taxonomy" id="36881"/>
    <lineage>
        <taxon>Eukaryota</taxon>
        <taxon>Viridiplantae</taxon>
        <taxon>Chlorophyta</taxon>
        <taxon>Pyramimonadophyceae</taxon>
        <taxon>Pyramimonadales</taxon>
        <taxon>Pyramimonadaceae</taxon>
        <taxon>Cymbomonas</taxon>
    </lineage>
</organism>
<dbReference type="Gene3D" id="3.30.200.20">
    <property type="entry name" value="Phosphorylase Kinase, domain 1"/>
    <property type="match status" value="1"/>
</dbReference>
<evidence type="ECO:0000256" key="2">
    <source>
        <dbReference type="ARBA" id="ARBA00022741"/>
    </source>
</evidence>
<proteinExistence type="inferred from homology"/>
<accession>A0AAE0FJG9</accession>
<evidence type="ECO:0000256" key="6">
    <source>
        <dbReference type="RuleBase" id="RU000304"/>
    </source>
</evidence>